<evidence type="ECO:0000313" key="2">
    <source>
        <dbReference type="EMBL" id="MBC6996414.1"/>
    </source>
</evidence>
<comment type="caution">
    <text evidence="2">The sequence shown here is derived from an EMBL/GenBank/DDBJ whole genome shotgun (WGS) entry which is preliminary data.</text>
</comment>
<organism evidence="2 3">
    <name type="scientific">Neolewinella lacunae</name>
    <dbReference type="NCBI Taxonomy" id="1517758"/>
    <lineage>
        <taxon>Bacteria</taxon>
        <taxon>Pseudomonadati</taxon>
        <taxon>Bacteroidota</taxon>
        <taxon>Saprospiria</taxon>
        <taxon>Saprospirales</taxon>
        <taxon>Lewinellaceae</taxon>
        <taxon>Neolewinella</taxon>
    </lineage>
</organism>
<dbReference type="Proteomes" id="UP000650081">
    <property type="component" value="Unassembled WGS sequence"/>
</dbReference>
<proteinExistence type="predicted"/>
<accession>A0A923TAE0</accession>
<evidence type="ECO:0000313" key="3">
    <source>
        <dbReference type="Proteomes" id="UP000650081"/>
    </source>
</evidence>
<dbReference type="RefSeq" id="WP_187468421.1">
    <property type="nucleotide sequence ID" value="NZ_JACSIT010000152.1"/>
</dbReference>
<gene>
    <name evidence="2" type="ORF">H9S92_19740</name>
</gene>
<keyword evidence="3" id="KW-1185">Reference proteome</keyword>
<dbReference type="AlphaFoldDB" id="A0A923TAE0"/>
<protein>
    <submittedName>
        <fullName evidence="2">Uncharacterized protein</fullName>
    </submittedName>
</protein>
<reference evidence="2" key="1">
    <citation type="submission" date="2020-08" db="EMBL/GenBank/DDBJ databases">
        <title>Lewinella bacteria from marine environments.</title>
        <authorList>
            <person name="Zhong Y."/>
        </authorList>
    </citation>
    <scope>NUCLEOTIDE SEQUENCE</scope>
    <source>
        <strain evidence="2">KCTC 42187</strain>
    </source>
</reference>
<evidence type="ECO:0000256" key="1">
    <source>
        <dbReference type="SAM" id="SignalP"/>
    </source>
</evidence>
<feature type="signal peptide" evidence="1">
    <location>
        <begin position="1"/>
        <end position="23"/>
    </location>
</feature>
<dbReference type="EMBL" id="JACSIT010000152">
    <property type="protein sequence ID" value="MBC6996414.1"/>
    <property type="molecule type" value="Genomic_DNA"/>
</dbReference>
<feature type="chain" id="PRO_5036812576" evidence="1">
    <location>
        <begin position="24"/>
        <end position="294"/>
    </location>
</feature>
<dbReference type="PROSITE" id="PS51257">
    <property type="entry name" value="PROKAR_LIPOPROTEIN"/>
    <property type="match status" value="1"/>
</dbReference>
<keyword evidence="1" id="KW-0732">Signal</keyword>
<name>A0A923TAE0_9BACT</name>
<sequence>MFNFPKNILPFLFLLAFALVFTACDEDAFVEETLINVEIEEEMPDLLEAALPPPNITEEQESYHCFQFVFPVEIILSNGTTVTAENRPELRALLARIRNSSLRGNFVYPFDVTLANERVVTIDNFREFRRLVLACGDREERCFDYNFPIELNIARRTVTVNNYVEWHRAVIAAGRGVAVTINYPITVTLADGSTLTLENAAQLARLRYNCGHEDDRADHDLNPCFTYVYPVNILVDSVSVSVDTRREWNRVVHEARRGATITLDYPVTVTITETGEAITLAGREDWADVREACN</sequence>